<keyword evidence="2" id="KW-1185">Reference proteome</keyword>
<dbReference type="Proteomes" id="UP000249065">
    <property type="component" value="Unassembled WGS sequence"/>
</dbReference>
<reference evidence="2" key="1">
    <citation type="submission" date="2018-06" db="EMBL/GenBank/DDBJ databases">
        <authorList>
            <person name="Khan S.A."/>
        </authorList>
    </citation>
    <scope>NUCLEOTIDE SEQUENCE [LARGE SCALE GENOMIC DNA]</scope>
    <source>
        <strain evidence="2">DB-1506</strain>
    </source>
</reference>
<name>A0A327LUJ8_9PROT</name>
<gene>
    <name evidence="1" type="ORF">DOO78_26690</name>
</gene>
<protein>
    <submittedName>
        <fullName evidence="1">Uncharacterized protein</fullName>
    </submittedName>
</protein>
<proteinExistence type="predicted"/>
<evidence type="ECO:0000313" key="2">
    <source>
        <dbReference type="Proteomes" id="UP000249065"/>
    </source>
</evidence>
<dbReference type="EMBL" id="QLIX01000069">
    <property type="protein sequence ID" value="RAI54056.1"/>
    <property type="molecule type" value="Genomic_DNA"/>
</dbReference>
<dbReference type="AlphaFoldDB" id="A0A327LUJ8"/>
<comment type="caution">
    <text evidence="1">The sequence shown here is derived from an EMBL/GenBank/DDBJ whole genome shotgun (WGS) entry which is preliminary data.</text>
</comment>
<organism evidence="1 2">
    <name type="scientific">Roseicella frigidaeris</name>
    <dbReference type="NCBI Taxonomy" id="2230885"/>
    <lineage>
        <taxon>Bacteria</taxon>
        <taxon>Pseudomonadati</taxon>
        <taxon>Pseudomonadota</taxon>
        <taxon>Alphaproteobacteria</taxon>
        <taxon>Acetobacterales</taxon>
        <taxon>Roseomonadaceae</taxon>
        <taxon>Roseicella</taxon>
    </lineage>
</organism>
<accession>A0A327LUJ8</accession>
<sequence>MTVEDQARHRANGATWPAEFPPLNIALRSAEGAELVAGVSYETPDRRPVAYVRKGSVEIRIGAAELRRLAQLATDHERRAQGRGGA</sequence>
<evidence type="ECO:0000313" key="1">
    <source>
        <dbReference type="EMBL" id="RAI54056.1"/>
    </source>
</evidence>
<dbReference type="RefSeq" id="WP_111472916.1">
    <property type="nucleotide sequence ID" value="NZ_QLIX01000069.1"/>
</dbReference>